<dbReference type="GO" id="GO:0004553">
    <property type="term" value="F:hydrolase activity, hydrolyzing O-glycosyl compounds"/>
    <property type="evidence" value="ECO:0007669"/>
    <property type="project" value="TreeGrafter"/>
</dbReference>
<dbReference type="InterPro" id="IPR012341">
    <property type="entry name" value="6hp_glycosidase-like_sf"/>
</dbReference>
<dbReference type="Pfam" id="PF19291">
    <property type="entry name" value="TREH_N"/>
    <property type="match status" value="1"/>
</dbReference>
<dbReference type="GO" id="GO:0005975">
    <property type="term" value="P:carbohydrate metabolic process"/>
    <property type="evidence" value="ECO:0007669"/>
    <property type="project" value="InterPro"/>
</dbReference>
<dbReference type="EMBL" id="CP053587">
    <property type="protein sequence ID" value="WNZ27508.1"/>
    <property type="molecule type" value="Genomic_DNA"/>
</dbReference>
<dbReference type="PANTHER" id="PTHR31616:SF0">
    <property type="entry name" value="GLUCAN 1,4-ALPHA-GLUCOSIDASE"/>
    <property type="match status" value="1"/>
</dbReference>
<dbReference type="AlphaFoldDB" id="A0AA96WL60"/>
<dbReference type="Pfam" id="PF00723">
    <property type="entry name" value="Glyco_hydro_15"/>
    <property type="match status" value="1"/>
</dbReference>
<dbReference type="InterPro" id="IPR008928">
    <property type="entry name" value="6-hairpin_glycosidase_sf"/>
</dbReference>
<keyword evidence="3" id="KW-0378">Hydrolase</keyword>
<feature type="domain" description="Trehalase-like N-terminal" evidence="2">
    <location>
        <begin position="4"/>
        <end position="155"/>
    </location>
</feature>
<evidence type="ECO:0000313" key="3">
    <source>
        <dbReference type="EMBL" id="WNZ27508.1"/>
    </source>
</evidence>
<protein>
    <submittedName>
        <fullName evidence="3">Glycoside hydrolase family 15 protein</fullName>
    </submittedName>
</protein>
<gene>
    <name evidence="3" type="ORF">HJG54_32040</name>
</gene>
<evidence type="ECO:0000259" key="2">
    <source>
        <dbReference type="Pfam" id="PF19291"/>
    </source>
</evidence>
<proteinExistence type="predicted"/>
<accession>A0AA96WL60</accession>
<feature type="domain" description="GH15-like" evidence="1">
    <location>
        <begin position="233"/>
        <end position="608"/>
    </location>
</feature>
<name>A0AA96WL60_9CYAN</name>
<dbReference type="SUPFAM" id="SSF48208">
    <property type="entry name" value="Six-hairpin glycosidases"/>
    <property type="match status" value="1"/>
</dbReference>
<dbReference type="Gene3D" id="1.50.10.10">
    <property type="match status" value="1"/>
</dbReference>
<reference evidence="3" key="1">
    <citation type="submission" date="2020-05" db="EMBL/GenBank/DDBJ databases">
        <authorList>
            <person name="Zhu T."/>
            <person name="Keshari N."/>
            <person name="Lu X."/>
        </authorList>
    </citation>
    <scope>NUCLEOTIDE SEQUENCE</scope>
    <source>
        <strain evidence="3">NK1-12</strain>
    </source>
</reference>
<dbReference type="RefSeq" id="WP_316435837.1">
    <property type="nucleotide sequence ID" value="NZ_CP053587.1"/>
</dbReference>
<organism evidence="3">
    <name type="scientific">Leptolyngbya sp. NK1-12</name>
    <dbReference type="NCBI Taxonomy" id="2547451"/>
    <lineage>
        <taxon>Bacteria</taxon>
        <taxon>Bacillati</taxon>
        <taxon>Cyanobacteriota</taxon>
        <taxon>Cyanophyceae</taxon>
        <taxon>Leptolyngbyales</taxon>
        <taxon>Leptolyngbyaceae</taxon>
        <taxon>Leptolyngbya group</taxon>
        <taxon>Leptolyngbya</taxon>
    </lineage>
</organism>
<dbReference type="PANTHER" id="PTHR31616">
    <property type="entry name" value="TREHALASE"/>
    <property type="match status" value="1"/>
</dbReference>
<dbReference type="InterPro" id="IPR045582">
    <property type="entry name" value="Trehalase-like_N"/>
</dbReference>
<sequence length="619" mass="70433">MPYQPIEHYGIIGNMHTTALIGLNGSIDWFCFPTHDSPSLFAAILDENKGGRFKIAPVNGDEARNQQRLTHKQLYWPGTNILITRFLTADGVGEIVDFMPVGLTEDEIGYRSLIRQVRVLRGTMDFQVECFPAFNYGRNPHKLSITPKGVCFYSENLSLGLATDVPLYEHENGVVAKFSLQEEEMAVFVLQGIESGAGCGLPIAPTQAKALFKRTVDYWQRWLSQCTYKGRWREIVERSALVLKLLTYEPTGAIVAAPTCSLPELIGGERNWDYRYTWIRDASFTVYGLLRIGFTEEAAQFMTWLESRCREPNPDGSLQIMYGIDGRHQLTEEILDHLEGYQGSSPVRIGNGAYNQLQLDIYGELMDSVYLYNKYGQPISYELWTHLQKLINWVCDNWQRQDEGVWEVRGGQEHFVYSKLMCWVALDRAIRLADKRSFPADRNRWLTVRNRIYEEIMEKGWSETRQAFVQHYDTESLDASSLIMSLVFFMSPTDPRMLATLDAINRSPRKGGLVSNSLVYRYNTEQSPDGLKGHEGTFNMCTFWLVEALARAGRVDRARLDQARLIFEEMLGYANDLGLYAEEMGPSGEALGNFPQAFTHLALISAAWSLDRALGSSSY</sequence>
<evidence type="ECO:0000259" key="1">
    <source>
        <dbReference type="Pfam" id="PF00723"/>
    </source>
</evidence>
<dbReference type="InterPro" id="IPR011613">
    <property type="entry name" value="GH15-like"/>
</dbReference>